<name>A0A367FZS6_9FIRM</name>
<evidence type="ECO:0000313" key="2">
    <source>
        <dbReference type="Proteomes" id="UP000253208"/>
    </source>
</evidence>
<dbReference type="EMBL" id="PSQG01000015">
    <property type="protein sequence ID" value="RCH43254.1"/>
    <property type="molecule type" value="Genomic_DNA"/>
</dbReference>
<sequence>MDDLKYNGSGYRDVTAERAIRKTDKQPQEVTDLVEIFKKIADLQGYEIHGRIGFKNKHTGIIYK</sequence>
<reference evidence="1 2" key="1">
    <citation type="submission" date="2018-02" db="EMBL/GenBank/DDBJ databases">
        <title>Complete genome sequencing of Faecalibacterium prausnitzii strains isolated from the human gut.</title>
        <authorList>
            <person name="Fitzgerald B.C."/>
            <person name="Shkoporov A.N."/>
            <person name="Ross P.R."/>
            <person name="Hill C."/>
        </authorList>
    </citation>
    <scope>NUCLEOTIDE SEQUENCE [LARGE SCALE GENOMIC DNA]</scope>
    <source>
        <strain evidence="1 2">APC942/31-1</strain>
    </source>
</reference>
<comment type="caution">
    <text evidence="1">The sequence shown here is derived from an EMBL/GenBank/DDBJ whole genome shotgun (WGS) entry which is preliminary data.</text>
</comment>
<gene>
    <name evidence="1" type="ORF">C4886_11245</name>
</gene>
<dbReference type="AlphaFoldDB" id="A0A367FZS6"/>
<protein>
    <submittedName>
        <fullName evidence="1">Uncharacterized protein</fullName>
    </submittedName>
</protein>
<organism evidence="1 2">
    <name type="scientific">Blautia obeum</name>
    <dbReference type="NCBI Taxonomy" id="40520"/>
    <lineage>
        <taxon>Bacteria</taxon>
        <taxon>Bacillati</taxon>
        <taxon>Bacillota</taxon>
        <taxon>Clostridia</taxon>
        <taxon>Lachnospirales</taxon>
        <taxon>Lachnospiraceae</taxon>
        <taxon>Blautia</taxon>
    </lineage>
</organism>
<dbReference type="Proteomes" id="UP000253208">
    <property type="component" value="Unassembled WGS sequence"/>
</dbReference>
<accession>A0A367FZS6</accession>
<dbReference type="RefSeq" id="WP_022118886.1">
    <property type="nucleotide sequence ID" value="NZ_PSQG01000015.1"/>
</dbReference>
<evidence type="ECO:0000313" key="1">
    <source>
        <dbReference type="EMBL" id="RCH43254.1"/>
    </source>
</evidence>
<proteinExistence type="predicted"/>